<name>A0A948WNT8_9FIRM</name>
<dbReference type="PANTHER" id="PTHR47619">
    <property type="entry name" value="METALLO-HYDROLASE YYCJ-RELATED"/>
    <property type="match status" value="1"/>
</dbReference>
<reference evidence="2" key="1">
    <citation type="journal article" date="2021" name="PeerJ">
        <title>Extensive microbial diversity within the chicken gut microbiome revealed by metagenomics and culture.</title>
        <authorList>
            <person name="Gilroy R."/>
            <person name="Ravi A."/>
            <person name="Getino M."/>
            <person name="Pursley I."/>
            <person name="Horton D.L."/>
            <person name="Alikhan N.F."/>
            <person name="Baker D."/>
            <person name="Gharbi K."/>
            <person name="Hall N."/>
            <person name="Watson M."/>
            <person name="Adriaenssens E.M."/>
            <person name="Foster-Nyarko E."/>
            <person name="Jarju S."/>
            <person name="Secka A."/>
            <person name="Antonio M."/>
            <person name="Oren A."/>
            <person name="Chaudhuri R.R."/>
            <person name="La Ragione R."/>
            <person name="Hildebrand F."/>
            <person name="Pallen M.J."/>
        </authorList>
    </citation>
    <scope>NUCLEOTIDE SEQUENCE</scope>
    <source>
        <strain evidence="2">B5_2728</strain>
    </source>
</reference>
<dbReference type="SUPFAM" id="SSF56281">
    <property type="entry name" value="Metallo-hydrolase/oxidoreductase"/>
    <property type="match status" value="1"/>
</dbReference>
<dbReference type="Proteomes" id="UP000713596">
    <property type="component" value="Unassembled WGS sequence"/>
</dbReference>
<dbReference type="Pfam" id="PF12706">
    <property type="entry name" value="Lactamase_B_2"/>
    <property type="match status" value="1"/>
</dbReference>
<dbReference type="AlphaFoldDB" id="A0A948WNT8"/>
<gene>
    <name evidence="2" type="ORF">H9882_02970</name>
</gene>
<evidence type="ECO:0000313" key="3">
    <source>
        <dbReference type="Proteomes" id="UP000713596"/>
    </source>
</evidence>
<protein>
    <submittedName>
        <fullName evidence="2">MBL fold metallo-hydrolase</fullName>
    </submittedName>
</protein>
<reference evidence="2" key="2">
    <citation type="submission" date="2021-04" db="EMBL/GenBank/DDBJ databases">
        <authorList>
            <person name="Gilroy R."/>
        </authorList>
    </citation>
    <scope>NUCLEOTIDE SEQUENCE</scope>
    <source>
        <strain evidence="2">B5_2728</strain>
    </source>
</reference>
<feature type="domain" description="Metallo-beta-lactamase" evidence="1">
    <location>
        <begin position="12"/>
        <end position="183"/>
    </location>
</feature>
<accession>A0A948WNT8</accession>
<evidence type="ECO:0000313" key="2">
    <source>
        <dbReference type="EMBL" id="MBU3805837.1"/>
    </source>
</evidence>
<dbReference type="PANTHER" id="PTHR47619:SF1">
    <property type="entry name" value="EXODEOXYRIBONUCLEASE WALJ"/>
    <property type="match status" value="1"/>
</dbReference>
<dbReference type="InterPro" id="IPR001279">
    <property type="entry name" value="Metallo-B-lactamas"/>
</dbReference>
<dbReference type="InterPro" id="IPR036866">
    <property type="entry name" value="RibonucZ/Hydroxyglut_hydro"/>
</dbReference>
<comment type="caution">
    <text evidence="2">The sequence shown here is derived from an EMBL/GenBank/DDBJ whole genome shotgun (WGS) entry which is preliminary data.</text>
</comment>
<dbReference type="SMART" id="SM00849">
    <property type="entry name" value="Lactamase_B"/>
    <property type="match status" value="1"/>
</dbReference>
<proteinExistence type="predicted"/>
<sequence>MGHFTSLYSGSSGNCSVVQDESGFLLLDMGKSCRTTLQGMQHLGLEVAKLQGILVTHEHRDHVQGLKVFLKHYPVPVFGQAQTLERLLELELVPPATELVALRENRNYAIGNFGVQSFATSHDVPCCGYRIHTQNGRSMAMATDLGTITPVVDSALQGADLVALEANYDKNCLQMGSYPYPLKRRIMSHQGHLDNEDCAAKVRQLVQEGCKRFALCHLSRENNTPDLARATVEEAILSSGIRPEGDLKIQTQKRDEPSPWMEF</sequence>
<organism evidence="2 3">
    <name type="scientific">Candidatus Allofournierella pullistercoris</name>
    <dbReference type="NCBI Taxonomy" id="2838597"/>
    <lineage>
        <taxon>Bacteria</taxon>
        <taxon>Bacillati</taxon>
        <taxon>Bacillota</taxon>
        <taxon>Clostridia</taxon>
        <taxon>Eubacteriales</taxon>
        <taxon>Oscillospiraceae</taxon>
        <taxon>Allofournierella</taxon>
    </lineage>
</organism>
<dbReference type="EMBL" id="JAHLFP010000020">
    <property type="protein sequence ID" value="MBU3805837.1"/>
    <property type="molecule type" value="Genomic_DNA"/>
</dbReference>
<evidence type="ECO:0000259" key="1">
    <source>
        <dbReference type="SMART" id="SM00849"/>
    </source>
</evidence>
<dbReference type="Gene3D" id="3.60.15.10">
    <property type="entry name" value="Ribonuclease Z/Hydroxyacylglutathione hydrolase-like"/>
    <property type="match status" value="1"/>
</dbReference>
<dbReference type="InterPro" id="IPR052533">
    <property type="entry name" value="WalJ/YycJ-like"/>
</dbReference>